<feature type="transmembrane region" description="Helical" evidence="2">
    <location>
        <begin position="53"/>
        <end position="73"/>
    </location>
</feature>
<keyword evidence="2" id="KW-0812">Transmembrane</keyword>
<evidence type="ECO:0000256" key="2">
    <source>
        <dbReference type="SAM" id="Phobius"/>
    </source>
</evidence>
<dbReference type="AlphaFoldDB" id="A0A8J5GV28"/>
<dbReference type="PANTHER" id="PTHR37746">
    <property type="entry name" value="TRANSMEMBRANE PROTEIN"/>
    <property type="match status" value="1"/>
</dbReference>
<protein>
    <submittedName>
        <fullName evidence="3">Uncharacterized protein</fullName>
    </submittedName>
</protein>
<feature type="transmembrane region" description="Helical" evidence="2">
    <location>
        <begin position="21"/>
        <end position="47"/>
    </location>
</feature>
<keyword evidence="4" id="KW-1185">Reference proteome</keyword>
<reference evidence="3 4" key="1">
    <citation type="submission" date="2020-08" db="EMBL/GenBank/DDBJ databases">
        <title>Plant Genome Project.</title>
        <authorList>
            <person name="Zhang R.-G."/>
        </authorList>
    </citation>
    <scope>NUCLEOTIDE SEQUENCE [LARGE SCALE GENOMIC DNA]</scope>
    <source>
        <tissue evidence="3">Rhizome</tissue>
    </source>
</reference>
<gene>
    <name evidence="3" type="ORF">ZIOFF_030202</name>
</gene>
<dbReference type="PANTHER" id="PTHR37746:SF1">
    <property type="entry name" value="TRANSMEMBRANE PROTEIN"/>
    <property type="match status" value="1"/>
</dbReference>
<feature type="region of interest" description="Disordered" evidence="1">
    <location>
        <begin position="165"/>
        <end position="187"/>
    </location>
</feature>
<proteinExistence type="predicted"/>
<evidence type="ECO:0000256" key="1">
    <source>
        <dbReference type="SAM" id="MobiDB-lite"/>
    </source>
</evidence>
<dbReference type="Proteomes" id="UP000734854">
    <property type="component" value="Unassembled WGS sequence"/>
</dbReference>
<name>A0A8J5GV28_ZINOF</name>
<evidence type="ECO:0000313" key="3">
    <source>
        <dbReference type="EMBL" id="KAG6512108.1"/>
    </source>
</evidence>
<sequence>MAEAKPEESTSALQDLLSRSFLFVSAFFSHPLFSILAAASLLVALYIPRSLLTLLLSPVFISTFLLLVALLCFGSSPPAAAAAAAAEEKELPESCPETDMECASYHRKGTFFDDLGRRSGPLEVIYEEEEGECGGVGFQEYLRWPQNSDLGSWGLGSLRFAGLDSDSDSDAGSPIEAAEGSSSPEELCLRWEEEDQEEDGDDMIEIDLKGEAEENLIEIDIFGCR</sequence>
<dbReference type="EMBL" id="JACMSC010000008">
    <property type="protein sequence ID" value="KAG6512108.1"/>
    <property type="molecule type" value="Genomic_DNA"/>
</dbReference>
<accession>A0A8J5GV28</accession>
<keyword evidence="2" id="KW-0472">Membrane</keyword>
<comment type="caution">
    <text evidence="3">The sequence shown here is derived from an EMBL/GenBank/DDBJ whole genome shotgun (WGS) entry which is preliminary data.</text>
</comment>
<organism evidence="3 4">
    <name type="scientific">Zingiber officinale</name>
    <name type="common">Ginger</name>
    <name type="synonym">Amomum zingiber</name>
    <dbReference type="NCBI Taxonomy" id="94328"/>
    <lineage>
        <taxon>Eukaryota</taxon>
        <taxon>Viridiplantae</taxon>
        <taxon>Streptophyta</taxon>
        <taxon>Embryophyta</taxon>
        <taxon>Tracheophyta</taxon>
        <taxon>Spermatophyta</taxon>
        <taxon>Magnoliopsida</taxon>
        <taxon>Liliopsida</taxon>
        <taxon>Zingiberales</taxon>
        <taxon>Zingiberaceae</taxon>
        <taxon>Zingiber</taxon>
    </lineage>
</organism>
<evidence type="ECO:0000313" key="4">
    <source>
        <dbReference type="Proteomes" id="UP000734854"/>
    </source>
</evidence>
<dbReference type="OrthoDB" id="1939257at2759"/>
<keyword evidence="2" id="KW-1133">Transmembrane helix</keyword>